<dbReference type="GO" id="GO:0016887">
    <property type="term" value="F:ATP hydrolysis activity"/>
    <property type="evidence" value="ECO:0007669"/>
    <property type="project" value="InterPro"/>
</dbReference>
<evidence type="ECO:0000256" key="2">
    <source>
        <dbReference type="ARBA" id="ARBA00022741"/>
    </source>
</evidence>
<dbReference type="GO" id="GO:0005524">
    <property type="term" value="F:ATP binding"/>
    <property type="evidence" value="ECO:0007669"/>
    <property type="project" value="UniProtKB-KW"/>
</dbReference>
<evidence type="ECO:0000256" key="4">
    <source>
        <dbReference type="ARBA" id="ARBA00022967"/>
    </source>
</evidence>
<comment type="function">
    <text evidence="5">Part of the ABC transporter complex HmuTUV involved in hemin import. Responsible for energy coupling to the transport system.</text>
</comment>
<sequence>MSAVTVRDLSLSFRHTPVLRNISLEVQPGAFFMIIGPNGAGKTTLLKVLANLIASDKGNIEILGKPLSSYSKRQLAQVTAMVPQQVTTDFPFTVAETVLMGRSPHIGLLAIEGKEDVDIANQAMEFTDVAHLADRKLDQVSGGERQRVIIARAICQQTKIILLDEPTAALDPSHQLKIMDLMERLRREQQITVIMVSHDLNLAGMYGQQLLLLKNGKIEKTGTPQEVLTQEQLTSSYNCSLFVDENPITQKPRVNLVPEK</sequence>
<organism evidence="7 8">
    <name type="scientific">Candidatus Desulfobia pelagia</name>
    <dbReference type="NCBI Taxonomy" id="2841692"/>
    <lineage>
        <taxon>Bacteria</taxon>
        <taxon>Pseudomonadati</taxon>
        <taxon>Thermodesulfobacteriota</taxon>
        <taxon>Desulfobulbia</taxon>
        <taxon>Desulfobulbales</taxon>
        <taxon>Desulfobulbaceae</taxon>
        <taxon>Candidatus Desulfobia</taxon>
    </lineage>
</organism>
<dbReference type="PROSITE" id="PS50893">
    <property type="entry name" value="ABC_TRANSPORTER_2"/>
    <property type="match status" value="1"/>
</dbReference>
<dbReference type="CDD" id="cd03214">
    <property type="entry name" value="ABC_Iron-Siderophores_B12_Hemin"/>
    <property type="match status" value="1"/>
</dbReference>
<evidence type="ECO:0000313" key="7">
    <source>
        <dbReference type="EMBL" id="MBC8316472.1"/>
    </source>
</evidence>
<evidence type="ECO:0000259" key="6">
    <source>
        <dbReference type="PROSITE" id="PS50893"/>
    </source>
</evidence>
<keyword evidence="3 7" id="KW-0067">ATP-binding</keyword>
<dbReference type="InterPro" id="IPR027417">
    <property type="entry name" value="P-loop_NTPase"/>
</dbReference>
<feature type="domain" description="ABC transporter" evidence="6">
    <location>
        <begin position="4"/>
        <end position="240"/>
    </location>
</feature>
<gene>
    <name evidence="7" type="ORF">H8E41_01105</name>
</gene>
<keyword evidence="2" id="KW-0547">Nucleotide-binding</keyword>
<comment type="caution">
    <text evidence="7">The sequence shown here is derived from an EMBL/GenBank/DDBJ whole genome shotgun (WGS) entry which is preliminary data.</text>
</comment>
<dbReference type="NCBIfam" id="NF010068">
    <property type="entry name" value="PRK13548.1"/>
    <property type="match status" value="1"/>
</dbReference>
<dbReference type="EMBL" id="JACNJZ010000036">
    <property type="protein sequence ID" value="MBC8316472.1"/>
    <property type="molecule type" value="Genomic_DNA"/>
</dbReference>
<dbReference type="SUPFAM" id="SSF52540">
    <property type="entry name" value="P-loop containing nucleoside triphosphate hydrolases"/>
    <property type="match status" value="1"/>
</dbReference>
<dbReference type="Proteomes" id="UP000614424">
    <property type="component" value="Unassembled WGS sequence"/>
</dbReference>
<dbReference type="PROSITE" id="PS00211">
    <property type="entry name" value="ABC_TRANSPORTER_1"/>
    <property type="match status" value="1"/>
</dbReference>
<evidence type="ECO:0000256" key="1">
    <source>
        <dbReference type="ARBA" id="ARBA00022448"/>
    </source>
</evidence>
<evidence type="ECO:0000256" key="5">
    <source>
        <dbReference type="ARBA" id="ARBA00037066"/>
    </source>
</evidence>
<dbReference type="PANTHER" id="PTHR42794">
    <property type="entry name" value="HEMIN IMPORT ATP-BINDING PROTEIN HMUV"/>
    <property type="match status" value="1"/>
</dbReference>
<dbReference type="SMART" id="SM00382">
    <property type="entry name" value="AAA"/>
    <property type="match status" value="1"/>
</dbReference>
<protein>
    <submittedName>
        <fullName evidence="7">Heme ABC transporter ATP-binding protein</fullName>
    </submittedName>
</protein>
<dbReference type="PANTHER" id="PTHR42794:SF1">
    <property type="entry name" value="HEMIN IMPORT ATP-BINDING PROTEIN HMUV"/>
    <property type="match status" value="1"/>
</dbReference>
<dbReference type="InterPro" id="IPR003593">
    <property type="entry name" value="AAA+_ATPase"/>
</dbReference>
<reference evidence="7 8" key="1">
    <citation type="submission" date="2020-08" db="EMBL/GenBank/DDBJ databases">
        <title>Bridging the membrane lipid divide: bacteria of the FCB group superphylum have the potential to synthesize archaeal ether lipids.</title>
        <authorList>
            <person name="Villanueva L."/>
            <person name="Von Meijenfeldt F.A.B."/>
            <person name="Westbye A.B."/>
            <person name="Yadav S."/>
            <person name="Hopmans E.C."/>
            <person name="Dutilh B.E."/>
            <person name="Sinninghe Damste J.S."/>
        </authorList>
    </citation>
    <scope>NUCLEOTIDE SEQUENCE [LARGE SCALE GENOMIC DNA]</scope>
    <source>
        <strain evidence="7">NIOZ-UU47</strain>
    </source>
</reference>
<dbReference type="Gene3D" id="3.40.50.300">
    <property type="entry name" value="P-loop containing nucleotide triphosphate hydrolases"/>
    <property type="match status" value="1"/>
</dbReference>
<dbReference type="FunFam" id="3.40.50.300:FF:000134">
    <property type="entry name" value="Iron-enterobactin ABC transporter ATP-binding protein"/>
    <property type="match status" value="1"/>
</dbReference>
<dbReference type="Pfam" id="PF00005">
    <property type="entry name" value="ABC_tran"/>
    <property type="match status" value="1"/>
</dbReference>
<evidence type="ECO:0000313" key="8">
    <source>
        <dbReference type="Proteomes" id="UP000614424"/>
    </source>
</evidence>
<dbReference type="InterPro" id="IPR003439">
    <property type="entry name" value="ABC_transporter-like_ATP-bd"/>
</dbReference>
<name>A0A8J6NC72_9BACT</name>
<keyword evidence="1" id="KW-0813">Transport</keyword>
<accession>A0A8J6NC72</accession>
<proteinExistence type="predicted"/>
<keyword evidence="4" id="KW-1278">Translocase</keyword>
<dbReference type="InterPro" id="IPR017871">
    <property type="entry name" value="ABC_transporter-like_CS"/>
</dbReference>
<evidence type="ECO:0000256" key="3">
    <source>
        <dbReference type="ARBA" id="ARBA00022840"/>
    </source>
</evidence>
<dbReference type="AlphaFoldDB" id="A0A8J6NC72"/>